<evidence type="ECO:0000313" key="3">
    <source>
        <dbReference type="Proteomes" id="UP000523863"/>
    </source>
</evidence>
<dbReference type="EMBL" id="JACHBL010000001">
    <property type="protein sequence ID" value="MBB5598273.1"/>
    <property type="molecule type" value="Genomic_DNA"/>
</dbReference>
<evidence type="ECO:0008006" key="4">
    <source>
        <dbReference type="Google" id="ProtNLM"/>
    </source>
</evidence>
<dbReference type="Gene3D" id="2.20.25.10">
    <property type="match status" value="1"/>
</dbReference>
<protein>
    <recommendedName>
        <fullName evidence="4">Trm112 family protein</fullName>
    </recommendedName>
</protein>
<organism evidence="2 3">
    <name type="scientific">Neomicrococcus lactis</name>
    <dbReference type="NCBI Taxonomy" id="732241"/>
    <lineage>
        <taxon>Bacteria</taxon>
        <taxon>Bacillati</taxon>
        <taxon>Actinomycetota</taxon>
        <taxon>Actinomycetes</taxon>
        <taxon>Micrococcales</taxon>
        <taxon>Micrococcaceae</taxon>
        <taxon>Neomicrococcus</taxon>
    </lineage>
</organism>
<evidence type="ECO:0000256" key="1">
    <source>
        <dbReference type="SAM" id="MobiDB-lite"/>
    </source>
</evidence>
<dbReference type="SUPFAM" id="SSF158997">
    <property type="entry name" value="Trm112p-like"/>
    <property type="match status" value="1"/>
</dbReference>
<dbReference type="RefSeq" id="WP_183645132.1">
    <property type="nucleotide sequence ID" value="NZ_CANLFI010000003.1"/>
</dbReference>
<reference evidence="2 3" key="1">
    <citation type="submission" date="2020-08" db="EMBL/GenBank/DDBJ databases">
        <title>Sequencing the genomes of 1000 actinobacteria strains.</title>
        <authorList>
            <person name="Klenk H.-P."/>
        </authorList>
    </citation>
    <scope>NUCLEOTIDE SEQUENCE [LARGE SCALE GENOMIC DNA]</scope>
    <source>
        <strain evidence="2 3">DSM 23694</strain>
    </source>
</reference>
<evidence type="ECO:0000313" key="2">
    <source>
        <dbReference type="EMBL" id="MBB5598273.1"/>
    </source>
</evidence>
<dbReference type="AlphaFoldDB" id="A0A7W8YB31"/>
<feature type="region of interest" description="Disordered" evidence="1">
    <location>
        <begin position="53"/>
        <end position="77"/>
    </location>
</feature>
<name>A0A7W8YB31_9MICC</name>
<feature type="compositionally biased region" description="Polar residues" evidence="1">
    <location>
        <begin position="56"/>
        <end position="77"/>
    </location>
</feature>
<gene>
    <name evidence="2" type="ORF">BKA12_001353</name>
</gene>
<comment type="caution">
    <text evidence="2">The sequence shown here is derived from an EMBL/GenBank/DDBJ whole genome shotgun (WGS) entry which is preliminary data.</text>
</comment>
<dbReference type="Proteomes" id="UP000523863">
    <property type="component" value="Unassembled WGS sequence"/>
</dbReference>
<sequence length="77" mass="7996">MALPSPELLSVLRCPVTKSALRVEGEELVATVPGPDGSYPRYPIINSIPRLIPAQGPTNHGASESNDAAVNTSGEDA</sequence>
<accession>A0A7W8YB31</accession>
<proteinExistence type="predicted"/>
<keyword evidence="3" id="KW-1185">Reference proteome</keyword>